<sequence>MGKLNKTDREWQRELSPEEFKITRQKGTEAPFTGKYWNTKQHGTYVCRCCGTELFTSDTKYDSGCGWPSFFKPINNSVIEEQDDHSHGMDRVEIICHHCDAHLGHVFEDGPQPTGLRYCVNSASLELKSQEKGDEETYP</sequence>
<dbReference type="FunFam" id="2.170.150.20:FF:000001">
    <property type="entry name" value="Peptide methionine sulfoxide reductase MsrB"/>
    <property type="match status" value="1"/>
</dbReference>
<gene>
    <name evidence="9 10" type="primary">msrB</name>
    <name evidence="10" type="ORF">I9054_012590</name>
</gene>
<feature type="binding site" evidence="9">
    <location>
        <position position="47"/>
    </location>
    <ligand>
        <name>Zn(2+)</name>
        <dbReference type="ChEBI" id="CHEBI:29105"/>
    </ligand>
</feature>
<feature type="binding site" evidence="9">
    <location>
        <position position="96"/>
    </location>
    <ligand>
        <name>Zn(2+)</name>
        <dbReference type="ChEBI" id="CHEBI:29105"/>
    </ligand>
</feature>
<evidence type="ECO:0000313" key="10">
    <source>
        <dbReference type="EMBL" id="UUN99977.1"/>
    </source>
</evidence>
<protein>
    <recommendedName>
        <fullName evidence="3 9">Peptide methionine sulfoxide reductase MsrB</fullName>
        <ecNumber evidence="2 9">1.8.4.12</ecNumber>
    </recommendedName>
    <alternativeName>
        <fullName evidence="8 9">Peptide-methionine (R)-S-oxide reductase</fullName>
    </alternativeName>
</protein>
<dbReference type="STRING" id="106648.GCA_000753985_01550"/>
<feature type="binding site" evidence="9">
    <location>
        <position position="50"/>
    </location>
    <ligand>
        <name>Zn(2+)</name>
        <dbReference type="ChEBI" id="CHEBI:29105"/>
    </ligand>
</feature>
<dbReference type="GO" id="GO:0030091">
    <property type="term" value="P:protein repair"/>
    <property type="evidence" value="ECO:0007669"/>
    <property type="project" value="InterPro"/>
</dbReference>
<evidence type="ECO:0000256" key="8">
    <source>
        <dbReference type="ARBA" id="ARBA00075819"/>
    </source>
</evidence>
<evidence type="ECO:0000256" key="7">
    <source>
        <dbReference type="ARBA" id="ARBA00048488"/>
    </source>
</evidence>
<dbReference type="GO" id="GO:0006979">
    <property type="term" value="P:response to oxidative stress"/>
    <property type="evidence" value="ECO:0007669"/>
    <property type="project" value="InterPro"/>
</dbReference>
<evidence type="ECO:0000313" key="11">
    <source>
        <dbReference type="Proteomes" id="UP000644140"/>
    </source>
</evidence>
<dbReference type="GO" id="GO:0008270">
    <property type="term" value="F:zinc ion binding"/>
    <property type="evidence" value="ECO:0007669"/>
    <property type="project" value="UniProtKB-UniRule"/>
</dbReference>
<feature type="binding site" evidence="9">
    <location>
        <position position="99"/>
    </location>
    <ligand>
        <name>Zn(2+)</name>
        <dbReference type="ChEBI" id="CHEBI:29105"/>
    </ligand>
</feature>
<keyword evidence="5 9" id="KW-0862">Zinc</keyword>
<dbReference type="InterPro" id="IPR002579">
    <property type="entry name" value="Met_Sox_Rdtase_MsrB_dom"/>
</dbReference>
<evidence type="ECO:0000256" key="6">
    <source>
        <dbReference type="ARBA" id="ARBA00023002"/>
    </source>
</evidence>
<evidence type="ECO:0000256" key="5">
    <source>
        <dbReference type="ARBA" id="ARBA00022833"/>
    </source>
</evidence>
<feature type="active site" description="Nucleophile" evidence="9">
    <location>
        <position position="119"/>
    </location>
</feature>
<dbReference type="GeneID" id="69462284"/>
<dbReference type="GO" id="GO:0005737">
    <property type="term" value="C:cytoplasm"/>
    <property type="evidence" value="ECO:0007669"/>
    <property type="project" value="TreeGrafter"/>
</dbReference>
<name>A0A0A8TT90_ACIBZ</name>
<dbReference type="Pfam" id="PF01641">
    <property type="entry name" value="SelR"/>
    <property type="match status" value="1"/>
</dbReference>
<comment type="catalytic activity">
    <reaction evidence="7 9">
        <text>L-methionyl-[protein] + [thioredoxin]-disulfide + H2O = L-methionyl-(R)-S-oxide-[protein] + [thioredoxin]-dithiol</text>
        <dbReference type="Rhea" id="RHEA:24164"/>
        <dbReference type="Rhea" id="RHEA-COMP:10698"/>
        <dbReference type="Rhea" id="RHEA-COMP:10700"/>
        <dbReference type="Rhea" id="RHEA-COMP:12313"/>
        <dbReference type="Rhea" id="RHEA-COMP:12314"/>
        <dbReference type="ChEBI" id="CHEBI:15377"/>
        <dbReference type="ChEBI" id="CHEBI:16044"/>
        <dbReference type="ChEBI" id="CHEBI:29950"/>
        <dbReference type="ChEBI" id="CHEBI:45764"/>
        <dbReference type="ChEBI" id="CHEBI:50058"/>
        <dbReference type="EC" id="1.8.4.12"/>
    </reaction>
</comment>
<dbReference type="PANTHER" id="PTHR10173:SF52">
    <property type="entry name" value="METHIONINE-R-SULFOXIDE REDUCTASE B1"/>
    <property type="match status" value="1"/>
</dbReference>
<keyword evidence="4 9" id="KW-0479">Metal-binding</keyword>
<dbReference type="PROSITE" id="PS51790">
    <property type="entry name" value="MSRB"/>
    <property type="match status" value="1"/>
</dbReference>
<dbReference type="KEGG" id="aber:BSR55_09025"/>
<evidence type="ECO:0000256" key="2">
    <source>
        <dbReference type="ARBA" id="ARBA00012499"/>
    </source>
</evidence>
<dbReference type="eggNOG" id="COG0229">
    <property type="taxonomic scope" value="Bacteria"/>
</dbReference>
<comment type="similarity">
    <text evidence="1 9">Belongs to the MsrB Met sulfoxide reductase family.</text>
</comment>
<dbReference type="InterPro" id="IPR011057">
    <property type="entry name" value="Mss4-like_sf"/>
</dbReference>
<dbReference type="InterPro" id="IPR028427">
    <property type="entry name" value="Met_Sox_Rdtase_MsrB"/>
</dbReference>
<evidence type="ECO:0000256" key="1">
    <source>
        <dbReference type="ARBA" id="ARBA00007174"/>
    </source>
</evidence>
<dbReference type="SUPFAM" id="SSF51316">
    <property type="entry name" value="Mss4-like"/>
    <property type="match status" value="1"/>
</dbReference>
<dbReference type="PANTHER" id="PTHR10173">
    <property type="entry name" value="METHIONINE SULFOXIDE REDUCTASE"/>
    <property type="match status" value="1"/>
</dbReference>
<dbReference type="EC" id="1.8.4.12" evidence="2 9"/>
<dbReference type="Proteomes" id="UP000644140">
    <property type="component" value="Chromosome"/>
</dbReference>
<dbReference type="AlphaFoldDB" id="A0A0A8TT90"/>
<evidence type="ECO:0000256" key="9">
    <source>
        <dbReference type="HAMAP-Rule" id="MF_01400"/>
    </source>
</evidence>
<comment type="cofactor">
    <cofactor evidence="9">
        <name>Zn(2+)</name>
        <dbReference type="ChEBI" id="CHEBI:29105"/>
    </cofactor>
    <text evidence="9">Binds 1 zinc ion per subunit. The zinc ion is important for the structural integrity of the protein.</text>
</comment>
<dbReference type="Gene3D" id="2.170.150.20">
    <property type="entry name" value="Peptide methionine sulfoxide reductase"/>
    <property type="match status" value="1"/>
</dbReference>
<dbReference type="RefSeq" id="WP_004831080.1">
    <property type="nucleotide sequence ID" value="NZ_BBLJ01000024.1"/>
</dbReference>
<accession>A0A0A8TT90</accession>
<evidence type="ECO:0000256" key="3">
    <source>
        <dbReference type="ARBA" id="ARBA00021130"/>
    </source>
</evidence>
<evidence type="ECO:0000256" key="4">
    <source>
        <dbReference type="ARBA" id="ARBA00022723"/>
    </source>
</evidence>
<keyword evidence="6 9" id="KW-0560">Oxidoreductase</keyword>
<reference evidence="10" key="1">
    <citation type="submission" date="2022-02" db="EMBL/GenBank/DDBJ databases">
        <title>Characterization of Tn125 harboring carbapenem-resistant Acinetobacter bereziniae clinical isolates.</title>
        <authorList>
            <person name="Wong N.-K."/>
            <person name="Pan Q."/>
        </authorList>
    </citation>
    <scope>NUCLEOTIDE SEQUENCE</scope>
    <source>
        <strain evidence="10">GD03393</strain>
    </source>
</reference>
<dbReference type="NCBIfam" id="TIGR00357">
    <property type="entry name" value="peptide-methionine (R)-S-oxide reductase MsrB"/>
    <property type="match status" value="1"/>
</dbReference>
<dbReference type="HAMAP" id="MF_01400">
    <property type="entry name" value="MsrB"/>
    <property type="match status" value="1"/>
</dbReference>
<proteinExistence type="inferred from homology"/>
<dbReference type="GO" id="GO:0033743">
    <property type="term" value="F:peptide-methionine (R)-S-oxide reductase activity"/>
    <property type="evidence" value="ECO:0007669"/>
    <property type="project" value="UniProtKB-UniRule"/>
</dbReference>
<dbReference type="EMBL" id="CP092085">
    <property type="protein sequence ID" value="UUN99977.1"/>
    <property type="molecule type" value="Genomic_DNA"/>
</dbReference>
<organism evidence="10 11">
    <name type="scientific">Acinetobacter bereziniae</name>
    <name type="common">Acinetobacter genomosp. 10</name>
    <dbReference type="NCBI Taxonomy" id="106648"/>
    <lineage>
        <taxon>Bacteria</taxon>
        <taxon>Pseudomonadati</taxon>
        <taxon>Pseudomonadota</taxon>
        <taxon>Gammaproteobacteria</taxon>
        <taxon>Moraxellales</taxon>
        <taxon>Moraxellaceae</taxon>
        <taxon>Acinetobacter</taxon>
    </lineage>
</organism>